<dbReference type="AlphaFoldDB" id="A0A2A6F653"/>
<organism evidence="9 10">
    <name type="scientific">Mesorhizobium sanjuanii</name>
    <dbReference type="NCBI Taxonomy" id="2037900"/>
    <lineage>
        <taxon>Bacteria</taxon>
        <taxon>Pseudomonadati</taxon>
        <taxon>Pseudomonadota</taxon>
        <taxon>Alphaproteobacteria</taxon>
        <taxon>Hyphomicrobiales</taxon>
        <taxon>Phyllobacteriaceae</taxon>
        <taxon>Mesorhizobium</taxon>
    </lineage>
</organism>
<feature type="transmembrane region" description="Helical" evidence="7">
    <location>
        <begin position="12"/>
        <end position="36"/>
    </location>
</feature>
<dbReference type="Gene3D" id="1.10.3720.10">
    <property type="entry name" value="MetI-like"/>
    <property type="match status" value="1"/>
</dbReference>
<sequence length="276" mass="30294">MKERGELFKNGAIQLLLALNAVIMVYPLFVMVISSFKTNAEIFSSPFALPASFSLTNAERVWNETNFVRYLANSVGITTAAVALILLFSTMAAYALARYRFKLSALVLMFFLSGMTVPLKLAIIPLFIQLDSLGLVDSYLGLVLVYVAMGIPSAVFIMTGFLRTLPRELEESARMDGASELRIMHSIMLPLARPALVIVAIQNAVPIWNDFFFPLVLITSDNLKTLPQGLTVFVGEFTTDWGVLFTGLTLAALPITLLYVVLSKQFISGITHGAVK</sequence>
<dbReference type="GO" id="GO:0005886">
    <property type="term" value="C:plasma membrane"/>
    <property type="evidence" value="ECO:0007669"/>
    <property type="project" value="UniProtKB-SubCell"/>
</dbReference>
<dbReference type="GO" id="GO:0055085">
    <property type="term" value="P:transmembrane transport"/>
    <property type="evidence" value="ECO:0007669"/>
    <property type="project" value="InterPro"/>
</dbReference>
<evidence type="ECO:0000256" key="2">
    <source>
        <dbReference type="ARBA" id="ARBA00022448"/>
    </source>
</evidence>
<feature type="transmembrane region" description="Helical" evidence="7">
    <location>
        <begin position="241"/>
        <end position="262"/>
    </location>
</feature>
<evidence type="ECO:0000256" key="6">
    <source>
        <dbReference type="ARBA" id="ARBA00023136"/>
    </source>
</evidence>
<dbReference type="InterPro" id="IPR035906">
    <property type="entry name" value="MetI-like_sf"/>
</dbReference>
<keyword evidence="10" id="KW-1185">Reference proteome</keyword>
<evidence type="ECO:0000256" key="1">
    <source>
        <dbReference type="ARBA" id="ARBA00004651"/>
    </source>
</evidence>
<reference evidence="9 10" key="1">
    <citation type="submission" date="2017-09" db="EMBL/GenBank/DDBJ databases">
        <title>Mesorhizobum sanjuanii sp. nov. isolated from nodules of Lotus tenuis in saline-alkaline lowlands of Flooding Pampa.</title>
        <authorList>
            <person name="Sannazzaro A.I."/>
            <person name="Torres Tejerizo G.A."/>
            <person name="Fontana F."/>
            <person name="Cumpa Velazquez L.M."/>
            <person name="Hansen L."/>
            <person name="Pistorio M."/>
            <person name="Estrella M.J."/>
        </authorList>
    </citation>
    <scope>NUCLEOTIDE SEQUENCE [LARGE SCALE GENOMIC DNA]</scope>
    <source>
        <strain evidence="9 10">BSA136</strain>
    </source>
</reference>
<evidence type="ECO:0000313" key="10">
    <source>
        <dbReference type="Proteomes" id="UP000219182"/>
    </source>
</evidence>
<feature type="transmembrane region" description="Helical" evidence="7">
    <location>
        <begin position="140"/>
        <end position="162"/>
    </location>
</feature>
<dbReference type="Proteomes" id="UP000219182">
    <property type="component" value="Unassembled WGS sequence"/>
</dbReference>
<feature type="transmembrane region" description="Helical" evidence="7">
    <location>
        <begin position="103"/>
        <end position="128"/>
    </location>
</feature>
<dbReference type="PANTHER" id="PTHR43744">
    <property type="entry name" value="ABC TRANSPORTER PERMEASE PROTEIN MG189-RELATED-RELATED"/>
    <property type="match status" value="1"/>
</dbReference>
<evidence type="ECO:0000313" key="9">
    <source>
        <dbReference type="EMBL" id="PDQ17282.1"/>
    </source>
</evidence>
<evidence type="ECO:0000256" key="7">
    <source>
        <dbReference type="RuleBase" id="RU363032"/>
    </source>
</evidence>
<dbReference type="CDD" id="cd06261">
    <property type="entry name" value="TM_PBP2"/>
    <property type="match status" value="1"/>
</dbReference>
<protein>
    <submittedName>
        <fullName evidence="9">Sugar ABC transporter permease</fullName>
    </submittedName>
</protein>
<dbReference type="Pfam" id="PF00528">
    <property type="entry name" value="BPD_transp_1"/>
    <property type="match status" value="1"/>
</dbReference>
<evidence type="ECO:0000256" key="5">
    <source>
        <dbReference type="ARBA" id="ARBA00022989"/>
    </source>
</evidence>
<evidence type="ECO:0000259" key="8">
    <source>
        <dbReference type="PROSITE" id="PS50928"/>
    </source>
</evidence>
<evidence type="ECO:0000256" key="4">
    <source>
        <dbReference type="ARBA" id="ARBA00022692"/>
    </source>
</evidence>
<name>A0A2A6F653_9HYPH</name>
<feature type="transmembrane region" description="Helical" evidence="7">
    <location>
        <begin position="183"/>
        <end position="205"/>
    </location>
</feature>
<dbReference type="PANTHER" id="PTHR43744:SF12">
    <property type="entry name" value="ABC TRANSPORTER PERMEASE PROTEIN MG189-RELATED"/>
    <property type="match status" value="1"/>
</dbReference>
<accession>A0A2A6F653</accession>
<keyword evidence="2 7" id="KW-0813">Transport</keyword>
<comment type="similarity">
    <text evidence="7">Belongs to the binding-protein-dependent transport system permease family.</text>
</comment>
<dbReference type="RefSeq" id="WP_097577358.1">
    <property type="nucleotide sequence ID" value="NZ_NWQG01000280.1"/>
</dbReference>
<proteinExistence type="inferred from homology"/>
<feature type="domain" description="ABC transmembrane type-1" evidence="8">
    <location>
        <begin position="71"/>
        <end position="262"/>
    </location>
</feature>
<keyword evidence="4 7" id="KW-0812">Transmembrane</keyword>
<feature type="transmembrane region" description="Helical" evidence="7">
    <location>
        <begin position="70"/>
        <end position="96"/>
    </location>
</feature>
<gene>
    <name evidence="9" type="ORF">CN311_30850</name>
</gene>
<dbReference type="PROSITE" id="PS50928">
    <property type="entry name" value="ABC_TM1"/>
    <property type="match status" value="1"/>
</dbReference>
<dbReference type="InterPro" id="IPR000515">
    <property type="entry name" value="MetI-like"/>
</dbReference>
<comment type="caution">
    <text evidence="9">The sequence shown here is derived from an EMBL/GenBank/DDBJ whole genome shotgun (WGS) entry which is preliminary data.</text>
</comment>
<evidence type="ECO:0000256" key="3">
    <source>
        <dbReference type="ARBA" id="ARBA00022475"/>
    </source>
</evidence>
<keyword evidence="5 7" id="KW-1133">Transmembrane helix</keyword>
<comment type="subcellular location">
    <subcellularLocation>
        <location evidence="1 7">Cell membrane</location>
        <topology evidence="1 7">Multi-pass membrane protein</topology>
    </subcellularLocation>
</comment>
<dbReference type="EMBL" id="NWQG01000280">
    <property type="protein sequence ID" value="PDQ17282.1"/>
    <property type="molecule type" value="Genomic_DNA"/>
</dbReference>
<keyword evidence="6 7" id="KW-0472">Membrane</keyword>
<dbReference type="SUPFAM" id="SSF161098">
    <property type="entry name" value="MetI-like"/>
    <property type="match status" value="1"/>
</dbReference>
<keyword evidence="3" id="KW-1003">Cell membrane</keyword>